<dbReference type="Pfam" id="PF11189">
    <property type="entry name" value="DUF2973"/>
    <property type="match status" value="1"/>
</dbReference>
<dbReference type="Proteomes" id="UP000830835">
    <property type="component" value="Unassembled WGS sequence"/>
</dbReference>
<sequence>MLQILYLVAFAAIAFLALRNLVSNLITLGMEERKASPRRSRKRIPHPELVDEDGNLTEEPLLVIRSANLDEARNRLEDLYSGSPDED</sequence>
<reference evidence="2" key="1">
    <citation type="submission" date="2021-02" db="EMBL/GenBank/DDBJ databases">
        <title>The CRISPR/cas machinery reduction and long-range gene transfer in the hot spring cyanobacterium Synechococcus.</title>
        <authorList>
            <person name="Dvorak P."/>
            <person name="Jahodarova E."/>
            <person name="Hasler P."/>
            <person name="Poulickova A."/>
        </authorList>
    </citation>
    <scope>NUCLEOTIDE SEQUENCE</scope>
    <source>
        <strain evidence="2">Rupite</strain>
    </source>
</reference>
<keyword evidence="3" id="KW-1185">Reference proteome</keyword>
<keyword evidence="1" id="KW-1133">Transmembrane helix</keyword>
<protein>
    <submittedName>
        <fullName evidence="2">DUF2973 domain-containing protein</fullName>
    </submittedName>
</protein>
<dbReference type="EMBL" id="JAFIRA010000015">
    <property type="protein sequence ID" value="MCJ2542771.1"/>
    <property type="molecule type" value="Genomic_DNA"/>
</dbReference>
<gene>
    <name evidence="2" type="ORF">JX360_07590</name>
</gene>
<keyword evidence="1" id="KW-0472">Membrane</keyword>
<proteinExistence type="predicted"/>
<accession>A0ABT0CAJ1</accession>
<keyword evidence="1" id="KW-0812">Transmembrane</keyword>
<evidence type="ECO:0000313" key="3">
    <source>
        <dbReference type="Proteomes" id="UP000830835"/>
    </source>
</evidence>
<comment type="caution">
    <text evidence="2">The sequence shown here is derived from an EMBL/GenBank/DDBJ whole genome shotgun (WGS) entry which is preliminary data.</text>
</comment>
<organism evidence="2 3">
    <name type="scientific">Thermostichus vulcanus str. 'Rupite'</name>
    <dbReference type="NCBI Taxonomy" id="2813851"/>
    <lineage>
        <taxon>Bacteria</taxon>
        <taxon>Bacillati</taxon>
        <taxon>Cyanobacteriota</taxon>
        <taxon>Cyanophyceae</taxon>
        <taxon>Thermostichales</taxon>
        <taxon>Thermostichaceae</taxon>
        <taxon>Thermostichus</taxon>
    </lineage>
</organism>
<dbReference type="InterPro" id="IPR021355">
    <property type="entry name" value="Phage_Syn9_Gp224"/>
</dbReference>
<dbReference type="RefSeq" id="WP_244350050.1">
    <property type="nucleotide sequence ID" value="NZ_JAFIRA010000015.1"/>
</dbReference>
<evidence type="ECO:0000313" key="2">
    <source>
        <dbReference type="EMBL" id="MCJ2542771.1"/>
    </source>
</evidence>
<evidence type="ECO:0000256" key="1">
    <source>
        <dbReference type="SAM" id="Phobius"/>
    </source>
</evidence>
<name>A0ABT0CAJ1_THEVL</name>
<feature type="transmembrane region" description="Helical" evidence="1">
    <location>
        <begin position="6"/>
        <end position="30"/>
    </location>
</feature>